<reference evidence="2" key="1">
    <citation type="submission" date="2015-10" db="EMBL/GenBank/DDBJ databases">
        <authorList>
            <person name="Regsiter A."/>
            <person name="william w."/>
        </authorList>
    </citation>
    <scope>NUCLEOTIDE SEQUENCE [LARGE SCALE GENOMIC DNA]</scope>
</reference>
<sequence>MIKMREVSKDYQRFHGLAKLKENGWNTYSFVGSLDIPLGKAFVDFRERLIIASANGFSEPRKPYLDSRWCLGLR</sequence>
<accession>A0A1J1LNA0</accession>
<evidence type="ECO:0000313" key="2">
    <source>
        <dbReference type="Proteomes" id="UP000184315"/>
    </source>
</evidence>
<gene>
    <name evidence="1" type="ORF">PL921460080</name>
</gene>
<organism evidence="1 2">
    <name type="scientific">Planktothrix tepida PCC 9214</name>
    <dbReference type="NCBI Taxonomy" id="671072"/>
    <lineage>
        <taxon>Bacteria</taxon>
        <taxon>Bacillati</taxon>
        <taxon>Cyanobacteriota</taxon>
        <taxon>Cyanophyceae</taxon>
        <taxon>Oscillatoriophycideae</taxon>
        <taxon>Oscillatoriales</taxon>
        <taxon>Microcoleaceae</taxon>
        <taxon>Planktothrix</taxon>
    </lineage>
</organism>
<proteinExistence type="predicted"/>
<dbReference type="Proteomes" id="UP000184315">
    <property type="component" value="Unassembled WGS sequence"/>
</dbReference>
<dbReference type="AlphaFoldDB" id="A0A1J1LNA0"/>
<keyword evidence="2" id="KW-1185">Reference proteome</keyword>
<dbReference type="STRING" id="671072.PL921460080"/>
<evidence type="ECO:0000313" key="1">
    <source>
        <dbReference type="EMBL" id="CUR33971.1"/>
    </source>
</evidence>
<protein>
    <submittedName>
        <fullName evidence="1">Uncharacterized protein</fullName>
    </submittedName>
</protein>
<name>A0A1J1LNA0_9CYAN</name>
<dbReference type="EMBL" id="CZDF01000166">
    <property type="protein sequence ID" value="CUR33971.1"/>
    <property type="molecule type" value="Genomic_DNA"/>
</dbReference>